<gene>
    <name evidence="1" type="ordered locus">XNC1_4615</name>
</gene>
<evidence type="ECO:0000313" key="2">
    <source>
        <dbReference type="Proteomes" id="UP000008075"/>
    </source>
</evidence>
<dbReference type="Proteomes" id="UP000008075">
    <property type="component" value="Chromosome"/>
</dbReference>
<organism evidence="1 2">
    <name type="scientific">Xenorhabdus nematophila (strain ATCC 19061 / DSM 3370 / CCUG 14189 / LMG 1036 / NCIMB 9965 / AN6)</name>
    <dbReference type="NCBI Taxonomy" id="406817"/>
    <lineage>
        <taxon>Bacteria</taxon>
        <taxon>Pseudomonadati</taxon>
        <taxon>Pseudomonadota</taxon>
        <taxon>Gammaproteobacteria</taxon>
        <taxon>Enterobacterales</taxon>
        <taxon>Morganellaceae</taxon>
        <taxon>Xenorhabdus</taxon>
    </lineage>
</organism>
<dbReference type="KEGG" id="xne:XNC1_4615"/>
<protein>
    <submittedName>
        <fullName evidence="1">Uncharacterized protein</fullName>
    </submittedName>
</protein>
<dbReference type="AlphaFoldDB" id="D3VFX1"/>
<accession>D3VFX1</accession>
<dbReference type="EMBL" id="FN667742">
    <property type="protein sequence ID" value="CBJ92637.1"/>
    <property type="molecule type" value="Genomic_DNA"/>
</dbReference>
<proteinExistence type="predicted"/>
<reference evidence="1 2" key="1">
    <citation type="journal article" date="2011" name="PLoS ONE">
        <title>The entomopathogenic bacterial endosymbionts xenorhabdus and photorhabdus: convergent lifestyles from divergent genomes.</title>
        <authorList>
            <person name="Chaston J.M."/>
            <person name="Suen G."/>
            <person name="Tucker S.L."/>
            <person name="Andersen A.W."/>
            <person name="Bhasin A."/>
            <person name="Bode E."/>
            <person name="Bode H.B."/>
            <person name="Brachmann A.O."/>
            <person name="Cowles C.E."/>
            <person name="Cowles K.N."/>
            <person name="Darby C."/>
            <person name="de Leon L."/>
            <person name="Drace K."/>
            <person name="Du Z."/>
            <person name="Givaudan A."/>
            <person name="Herbert Tran E.E."/>
            <person name="Jewell K.A."/>
            <person name="Knack J.J."/>
            <person name="Krasomil-Osterfeld K.C."/>
            <person name="Kukor R."/>
            <person name="Lanois A."/>
            <person name="Latreille P."/>
            <person name="Leimgruber N.K."/>
            <person name="Lipke C.M."/>
            <person name="Liu R."/>
            <person name="Lu X."/>
            <person name="Martens E.C."/>
            <person name="Marri P.R."/>
            <person name="Medigue C."/>
            <person name="Menard M.L."/>
            <person name="Miller N.M."/>
            <person name="Morales-Soto N."/>
            <person name="Norton S."/>
            <person name="Ogier J.C."/>
            <person name="Orchard S.S."/>
            <person name="Park D."/>
            <person name="Park Y."/>
            <person name="Qurollo B.A."/>
            <person name="Sugar D.R."/>
            <person name="Richards G.R."/>
            <person name="Rouy Z."/>
            <person name="Slominski B."/>
            <person name="Slominski K."/>
            <person name="Snyder H."/>
            <person name="Tjaden B.C."/>
            <person name="van der Hoeven R."/>
            <person name="Welch R.D."/>
            <person name="Wheeler C."/>
            <person name="Xiang B."/>
            <person name="Barbazuk B."/>
            <person name="Gaudriault S."/>
            <person name="Goodner B."/>
            <person name="Slater S.C."/>
            <person name="Forst S."/>
            <person name="Goldman B.S."/>
            <person name="Goodrich-Blair H."/>
        </authorList>
    </citation>
    <scope>NUCLEOTIDE SEQUENCE [LARGE SCALE GENOMIC DNA]</scope>
    <source>
        <strain evidence="2">ATCC 19061 / DSM 3370 / CCUG 14189 / LMG 1036 / NCIMB 9965 / AN6</strain>
    </source>
</reference>
<dbReference type="HOGENOM" id="CLU_3319504_0_0_6"/>
<evidence type="ECO:0000313" key="1">
    <source>
        <dbReference type="EMBL" id="CBJ92637.1"/>
    </source>
</evidence>
<dbReference type="STRING" id="406817.XNC1_4615"/>
<keyword evidence="2" id="KW-1185">Reference proteome</keyword>
<sequence length="39" mass="4808">MLYTSQYNFKLLFKQYINFYCQMISCCLMGNQVEMFLFC</sequence>
<name>D3VFX1_XENNA</name>